<evidence type="ECO:0000313" key="1">
    <source>
        <dbReference type="EMBL" id="QEG24716.1"/>
    </source>
</evidence>
<name>A0A5B9PJ87_9BACT</name>
<dbReference type="EMBL" id="CP042912">
    <property type="protein sequence ID" value="QEG24716.1"/>
    <property type="molecule type" value="Genomic_DNA"/>
</dbReference>
<gene>
    <name evidence="1" type="ORF">MFFC18_46380</name>
</gene>
<dbReference type="STRING" id="980251.GCA_001642875_00931"/>
<organism evidence="1 2">
    <name type="scientific">Mariniblastus fucicola</name>
    <dbReference type="NCBI Taxonomy" id="980251"/>
    <lineage>
        <taxon>Bacteria</taxon>
        <taxon>Pseudomonadati</taxon>
        <taxon>Planctomycetota</taxon>
        <taxon>Planctomycetia</taxon>
        <taxon>Pirellulales</taxon>
        <taxon>Pirellulaceae</taxon>
        <taxon>Mariniblastus</taxon>
    </lineage>
</organism>
<accession>A0A5B9PJ87</accession>
<evidence type="ECO:0000313" key="2">
    <source>
        <dbReference type="Proteomes" id="UP000322214"/>
    </source>
</evidence>
<sequence length="347" mass="38157">MATFKTNVEAFWKWFATNAAEFYAAIEDGNCAELAEPVQEACGKWLPGFSWVFGPGPDGKGHSFTITGEGKPGFLFLASYWLELAPVLDGWTFYGSRQPSVLHADHQVKIADQEFGPGEILIKPIVYEEDEQIGIDFWHPNFADSEEGLIFTVLGIWLDESLGEIGSMAWIASAECKDLSGDPEAFPLTKLKQYVDYLQKEKGWEKLPPDETYSLYQLPEQSDEFPRGDTISGTTCNMELVGAFLESAGHMEDPVEGTGASFVYIGINRDQFPEGDEVNFRAEIEDAVDEALRSGKSGRVFGGAFGLISGYIDLVIYDGDNSAALINQALDAKGLGGEYFVRPFAKA</sequence>
<keyword evidence="2" id="KW-1185">Reference proteome</keyword>
<reference evidence="1 2" key="1">
    <citation type="submission" date="2019-08" db="EMBL/GenBank/DDBJ databases">
        <title>Deep-cultivation of Planctomycetes and their phenomic and genomic characterization uncovers novel biology.</title>
        <authorList>
            <person name="Wiegand S."/>
            <person name="Jogler M."/>
            <person name="Boedeker C."/>
            <person name="Pinto D."/>
            <person name="Vollmers J."/>
            <person name="Rivas-Marin E."/>
            <person name="Kohn T."/>
            <person name="Peeters S.H."/>
            <person name="Heuer A."/>
            <person name="Rast P."/>
            <person name="Oberbeckmann S."/>
            <person name="Bunk B."/>
            <person name="Jeske O."/>
            <person name="Meyerdierks A."/>
            <person name="Storesund J.E."/>
            <person name="Kallscheuer N."/>
            <person name="Luecker S."/>
            <person name="Lage O.M."/>
            <person name="Pohl T."/>
            <person name="Merkel B.J."/>
            <person name="Hornburger P."/>
            <person name="Mueller R.-W."/>
            <person name="Bruemmer F."/>
            <person name="Labrenz M."/>
            <person name="Spormann A.M."/>
            <person name="Op den Camp H."/>
            <person name="Overmann J."/>
            <person name="Amann R."/>
            <person name="Jetten M.S.M."/>
            <person name="Mascher T."/>
            <person name="Medema M.H."/>
            <person name="Devos D.P."/>
            <person name="Kaster A.-K."/>
            <person name="Ovreas L."/>
            <person name="Rohde M."/>
            <person name="Galperin M.Y."/>
            <person name="Jogler C."/>
        </authorList>
    </citation>
    <scope>NUCLEOTIDE SEQUENCE [LARGE SCALE GENOMIC DNA]</scope>
    <source>
        <strain evidence="1 2">FC18</strain>
    </source>
</reference>
<dbReference type="KEGG" id="mff:MFFC18_46380"/>
<dbReference type="RefSeq" id="WP_075083723.1">
    <property type="nucleotide sequence ID" value="NZ_CP042912.1"/>
</dbReference>
<protein>
    <recommendedName>
        <fullName evidence="3">Suppressor of fused protein (SUFU)</fullName>
    </recommendedName>
</protein>
<dbReference type="Proteomes" id="UP000322214">
    <property type="component" value="Chromosome"/>
</dbReference>
<dbReference type="AlphaFoldDB" id="A0A5B9PJ87"/>
<proteinExistence type="predicted"/>
<dbReference type="OrthoDB" id="255554at2"/>
<evidence type="ECO:0008006" key="3">
    <source>
        <dbReference type="Google" id="ProtNLM"/>
    </source>
</evidence>